<feature type="compositionally biased region" description="Low complexity" evidence="1">
    <location>
        <begin position="96"/>
        <end position="109"/>
    </location>
</feature>
<evidence type="ECO:0000313" key="2">
    <source>
        <dbReference type="EMBL" id="KAK6931298.1"/>
    </source>
</evidence>
<reference evidence="2 3" key="1">
    <citation type="submission" date="2023-12" db="EMBL/GenBank/DDBJ databases">
        <title>A high-quality genome assembly for Dillenia turbinata (Dilleniales).</title>
        <authorList>
            <person name="Chanderbali A."/>
        </authorList>
    </citation>
    <scope>NUCLEOTIDE SEQUENCE [LARGE SCALE GENOMIC DNA]</scope>
    <source>
        <strain evidence="2">LSX21</strain>
        <tissue evidence="2">Leaf</tissue>
    </source>
</reference>
<accession>A0AAN8VAE5</accession>
<protein>
    <recommendedName>
        <fullName evidence="4">Nodulin-related protein 1</fullName>
    </recommendedName>
</protein>
<dbReference type="InterPro" id="IPR040294">
    <property type="entry name" value="Nodulin-rel_1/2"/>
</dbReference>
<keyword evidence="3" id="KW-1185">Reference proteome</keyword>
<feature type="region of interest" description="Disordered" evidence="1">
    <location>
        <begin position="1"/>
        <end position="28"/>
    </location>
</feature>
<organism evidence="2 3">
    <name type="scientific">Dillenia turbinata</name>
    <dbReference type="NCBI Taxonomy" id="194707"/>
    <lineage>
        <taxon>Eukaryota</taxon>
        <taxon>Viridiplantae</taxon>
        <taxon>Streptophyta</taxon>
        <taxon>Embryophyta</taxon>
        <taxon>Tracheophyta</taxon>
        <taxon>Spermatophyta</taxon>
        <taxon>Magnoliopsida</taxon>
        <taxon>eudicotyledons</taxon>
        <taxon>Gunneridae</taxon>
        <taxon>Pentapetalae</taxon>
        <taxon>Dilleniales</taxon>
        <taxon>Dilleniaceae</taxon>
        <taxon>Dillenia</taxon>
    </lineage>
</organism>
<dbReference type="PANTHER" id="PTHR35098:SF1">
    <property type="entry name" value="NODULIN-RELATED PROTEIN 2"/>
    <property type="match status" value="1"/>
</dbReference>
<evidence type="ECO:0000256" key="1">
    <source>
        <dbReference type="SAM" id="MobiDB-lite"/>
    </source>
</evidence>
<dbReference type="GO" id="GO:0010115">
    <property type="term" value="P:regulation of abscisic acid biosynthetic process"/>
    <property type="evidence" value="ECO:0007669"/>
    <property type="project" value="InterPro"/>
</dbReference>
<proteinExistence type="predicted"/>
<dbReference type="GO" id="GO:0009408">
    <property type="term" value="P:response to heat"/>
    <property type="evidence" value="ECO:0007669"/>
    <property type="project" value="InterPro"/>
</dbReference>
<dbReference type="Proteomes" id="UP001370490">
    <property type="component" value="Unassembled WGS sequence"/>
</dbReference>
<name>A0AAN8VAE5_9MAGN</name>
<evidence type="ECO:0000313" key="3">
    <source>
        <dbReference type="Proteomes" id="UP001370490"/>
    </source>
</evidence>
<feature type="region of interest" description="Disordered" evidence="1">
    <location>
        <begin position="146"/>
        <end position="173"/>
    </location>
</feature>
<dbReference type="PANTHER" id="PTHR35098">
    <property type="entry name" value="EXPRESSED PROTEIN"/>
    <property type="match status" value="1"/>
</dbReference>
<dbReference type="EMBL" id="JBAMMX010000011">
    <property type="protein sequence ID" value="KAK6931298.1"/>
    <property type="molecule type" value="Genomic_DNA"/>
</dbReference>
<sequence>MDHKSEAGQHQTHHQHHPKSSSELLSSAKYLADAAKSTFSHESDKLDHGRAAGAAADLLEAASHYGKLEEKSFGKYVEQAEDYLHKYSTKTTTAVHGSSDHGPTTTTTHTETHSTSHPPTGEHGHSSGSGGGGYGDYMKMAEGFLKGSSEKPSSTHQSGEHGHEGGDGGGGGYGDYMKLAEGFLKGNSESGGEHGHGGAGDYLKMAQGFLKKN</sequence>
<dbReference type="AlphaFoldDB" id="A0AAN8VAE5"/>
<feature type="region of interest" description="Disordered" evidence="1">
    <location>
        <begin position="92"/>
        <end position="134"/>
    </location>
</feature>
<evidence type="ECO:0008006" key="4">
    <source>
        <dbReference type="Google" id="ProtNLM"/>
    </source>
</evidence>
<comment type="caution">
    <text evidence="2">The sequence shown here is derived from an EMBL/GenBank/DDBJ whole genome shotgun (WGS) entry which is preliminary data.</text>
</comment>
<feature type="compositionally biased region" description="Basic and acidic residues" evidence="1">
    <location>
        <begin position="110"/>
        <end position="125"/>
    </location>
</feature>
<gene>
    <name evidence="2" type="ORF">RJ641_003091</name>
</gene>